<evidence type="ECO:0000313" key="5">
    <source>
        <dbReference type="Proteomes" id="UP000245133"/>
    </source>
</evidence>
<dbReference type="Gene3D" id="3.30.750.24">
    <property type="entry name" value="STAS domain"/>
    <property type="match status" value="1"/>
</dbReference>
<sequence>MLIHEKIVDTIPVVSIEGEVDLYNAKELKDLLDQKIKGQQYEIVINLEKVPFMDSSGIGTLVTAMYKLKKYHGNLKVCNVHGSVAKVFKLTGMESHLQVLDSEQDAIKSLIAERGQHGSPPNT</sequence>
<dbReference type="EMBL" id="BFBB01000004">
    <property type="protein sequence ID" value="GBF50258.1"/>
    <property type="molecule type" value="Genomic_DNA"/>
</dbReference>
<dbReference type="InterPro" id="IPR003658">
    <property type="entry name" value="Anti-sigma_ant"/>
</dbReference>
<organism evidence="4 5">
    <name type="scientific">Leptospira ryugenii</name>
    <dbReference type="NCBI Taxonomy" id="1917863"/>
    <lineage>
        <taxon>Bacteria</taxon>
        <taxon>Pseudomonadati</taxon>
        <taxon>Spirochaetota</taxon>
        <taxon>Spirochaetia</taxon>
        <taxon>Leptospirales</taxon>
        <taxon>Leptospiraceae</taxon>
        <taxon>Leptospira</taxon>
    </lineage>
</organism>
<dbReference type="SUPFAM" id="SSF52091">
    <property type="entry name" value="SpoIIaa-like"/>
    <property type="match status" value="1"/>
</dbReference>
<dbReference type="InterPro" id="IPR002645">
    <property type="entry name" value="STAS_dom"/>
</dbReference>
<dbReference type="RefSeq" id="WP_108976019.1">
    <property type="nucleotide sequence ID" value="NZ_BFBB01000004.1"/>
</dbReference>
<dbReference type="AlphaFoldDB" id="A0A2P2E048"/>
<dbReference type="NCBIfam" id="TIGR00377">
    <property type="entry name" value="ant_ant_sig"/>
    <property type="match status" value="1"/>
</dbReference>
<evidence type="ECO:0000256" key="2">
    <source>
        <dbReference type="RuleBase" id="RU003749"/>
    </source>
</evidence>
<dbReference type="OrthoDB" id="9796076at2"/>
<evidence type="ECO:0000256" key="1">
    <source>
        <dbReference type="ARBA" id="ARBA00009013"/>
    </source>
</evidence>
<dbReference type="CDD" id="cd07043">
    <property type="entry name" value="STAS_anti-anti-sigma_factors"/>
    <property type="match status" value="1"/>
</dbReference>
<dbReference type="GO" id="GO:0043856">
    <property type="term" value="F:anti-sigma factor antagonist activity"/>
    <property type="evidence" value="ECO:0007669"/>
    <property type="project" value="InterPro"/>
</dbReference>
<name>A0A2P2E048_9LEPT</name>
<evidence type="ECO:0000313" key="4">
    <source>
        <dbReference type="EMBL" id="GBF50258.1"/>
    </source>
</evidence>
<dbReference type="Proteomes" id="UP000245133">
    <property type="component" value="Unassembled WGS sequence"/>
</dbReference>
<dbReference type="PANTHER" id="PTHR33495">
    <property type="entry name" value="ANTI-SIGMA FACTOR ANTAGONIST TM_1081-RELATED-RELATED"/>
    <property type="match status" value="1"/>
</dbReference>
<protein>
    <recommendedName>
        <fullName evidence="2">Anti-sigma factor antagonist</fullName>
    </recommendedName>
</protein>
<reference evidence="4 5" key="1">
    <citation type="submission" date="2018-02" db="EMBL/GenBank/DDBJ databases">
        <title>Novel Leptospira species isolated from soil and water in Japan.</title>
        <authorList>
            <person name="Nakao R."/>
            <person name="Masuzawa T."/>
        </authorList>
    </citation>
    <scope>NUCLEOTIDE SEQUENCE [LARGE SCALE GENOMIC DNA]</scope>
    <source>
        <strain evidence="4 5">YH101</strain>
    </source>
</reference>
<dbReference type="InterPro" id="IPR036513">
    <property type="entry name" value="STAS_dom_sf"/>
</dbReference>
<feature type="domain" description="STAS" evidence="3">
    <location>
        <begin position="1"/>
        <end position="110"/>
    </location>
</feature>
<gene>
    <name evidence="4" type="ORF">LPTSP4_17820</name>
</gene>
<accession>A0A2P2E048</accession>
<keyword evidence="5" id="KW-1185">Reference proteome</keyword>
<proteinExistence type="inferred from homology"/>
<dbReference type="PANTHER" id="PTHR33495:SF2">
    <property type="entry name" value="ANTI-SIGMA FACTOR ANTAGONIST TM_1081-RELATED"/>
    <property type="match status" value="1"/>
</dbReference>
<dbReference type="PROSITE" id="PS50801">
    <property type="entry name" value="STAS"/>
    <property type="match status" value="1"/>
</dbReference>
<comment type="caution">
    <text evidence="4">The sequence shown here is derived from an EMBL/GenBank/DDBJ whole genome shotgun (WGS) entry which is preliminary data.</text>
</comment>
<comment type="similarity">
    <text evidence="1 2">Belongs to the anti-sigma-factor antagonist family.</text>
</comment>
<evidence type="ECO:0000259" key="3">
    <source>
        <dbReference type="PROSITE" id="PS50801"/>
    </source>
</evidence>
<dbReference type="Pfam" id="PF01740">
    <property type="entry name" value="STAS"/>
    <property type="match status" value="1"/>
</dbReference>